<evidence type="ECO:0008006" key="3">
    <source>
        <dbReference type="Google" id="ProtNLM"/>
    </source>
</evidence>
<protein>
    <recommendedName>
        <fullName evidence="3">WYL domain-containing protein</fullName>
    </recommendedName>
</protein>
<name>A0ABX8E7M6_9SPHN</name>
<proteinExistence type="predicted"/>
<evidence type="ECO:0000313" key="2">
    <source>
        <dbReference type="Proteomes" id="UP000677126"/>
    </source>
</evidence>
<reference evidence="1 2" key="1">
    <citation type="journal article" date="2021" name="Int. J. Syst. Evol. Microbiol.">
        <title>Novosphingobium decolorationis sp. nov., an aniline blue-decolourizing bacterium isolated from East Pacific sediment.</title>
        <authorList>
            <person name="Chen X."/>
            <person name="Dong B."/>
            <person name="Chen T."/>
            <person name="Ren N."/>
            <person name="Wang J."/>
            <person name="Xu Y."/>
            <person name="Yang J."/>
            <person name="Zhu S."/>
            <person name="Chen J."/>
        </authorList>
    </citation>
    <scope>NUCLEOTIDE SEQUENCE [LARGE SCALE GENOMIC DNA]</scope>
    <source>
        <strain evidence="1 2">502str22</strain>
    </source>
</reference>
<organism evidence="1 2">
    <name type="scientific">Novosphingobium decolorationis</name>
    <dbReference type="NCBI Taxonomy" id="2698673"/>
    <lineage>
        <taxon>Bacteria</taxon>
        <taxon>Pseudomonadati</taxon>
        <taxon>Pseudomonadota</taxon>
        <taxon>Alphaproteobacteria</taxon>
        <taxon>Sphingomonadales</taxon>
        <taxon>Sphingomonadaceae</taxon>
        <taxon>Novosphingobium</taxon>
    </lineage>
</organism>
<dbReference type="EMBL" id="CP054856">
    <property type="protein sequence ID" value="QVM85186.1"/>
    <property type="molecule type" value="Genomic_DNA"/>
</dbReference>
<dbReference type="Proteomes" id="UP000677126">
    <property type="component" value="Chromosome"/>
</dbReference>
<dbReference type="RefSeq" id="WP_213500842.1">
    <property type="nucleotide sequence ID" value="NZ_CP054856.1"/>
</dbReference>
<evidence type="ECO:0000313" key="1">
    <source>
        <dbReference type="EMBL" id="QVM85186.1"/>
    </source>
</evidence>
<gene>
    <name evidence="1" type="ORF">HT578_17120</name>
</gene>
<keyword evidence="2" id="KW-1185">Reference proteome</keyword>
<accession>A0ABX8E7M6</accession>
<sequence length="317" mass="35432">MKTSRSDDWALLAALDLDIVRPGFAGGFLRASHERRQVITAYLACAEDCLGRAEVADFLSSADHRSILRATFTTLGQGMRRALSRSGNRTHPRRYYRDLNVALVEGSKHVRQAIMQSQALGPAKLALIQRLPEELCDVRLLVRLDECIFVDDLLGAIDAIVAGGVDRAAFMNALLTSTVEPVQVVQKWTLRLSFSPGPVIESSCFRPVRDGRELRQVALRYRNCSRRYVINCLSGQSAFGEYTAADGRQVLVLAEKRNGEWYLEGVYAARNRDVPTDLREEATAFAAENDVPSHRQTRPKNGPMAALRRVNRAVFDW</sequence>